<reference evidence="2 3" key="1">
    <citation type="submission" date="2020-06" db="EMBL/GenBank/DDBJ databases">
        <authorList>
            <person name="Criscuolo A."/>
        </authorList>
    </citation>
    <scope>NUCLEOTIDE SEQUENCE [LARGE SCALE GENOMIC DNA]</scope>
    <source>
        <strain evidence="2">1804121828</strain>
    </source>
</reference>
<protein>
    <recommendedName>
        <fullName evidence="1">Schlafen group 3-like DNA/RNA helicase domain-containing protein</fullName>
    </recommendedName>
</protein>
<dbReference type="EMBL" id="CAIJCS010000016">
    <property type="protein sequence ID" value="CAC9928636.1"/>
    <property type="molecule type" value="Genomic_DNA"/>
</dbReference>
<dbReference type="InterPro" id="IPR018647">
    <property type="entry name" value="SLFN_3-like_DNA/RNA_helicase"/>
</dbReference>
<dbReference type="RefSeq" id="WP_180499297.1">
    <property type="nucleotide sequence ID" value="NZ_CAIJCS010000016.1"/>
</dbReference>
<dbReference type="Proteomes" id="UP000586454">
    <property type="component" value="Unassembled WGS sequence"/>
</dbReference>
<proteinExistence type="predicted"/>
<dbReference type="InterPro" id="IPR027417">
    <property type="entry name" value="P-loop_NTPase"/>
</dbReference>
<evidence type="ECO:0000313" key="3">
    <source>
        <dbReference type="Proteomes" id="UP000586454"/>
    </source>
</evidence>
<keyword evidence="3" id="KW-1185">Reference proteome</keyword>
<dbReference type="Gene3D" id="3.40.50.300">
    <property type="entry name" value="P-loop containing nucleotide triphosphate hydrolases"/>
    <property type="match status" value="1"/>
</dbReference>
<gene>
    <name evidence="2" type="ORF">PEPNEM18_00702</name>
</gene>
<name>A0A6V6Y1C9_9FIRM</name>
<organism evidence="2 3">
    <name type="scientific">Aedoeadaptatus nemausensis</name>
    <dbReference type="NCBI Taxonomy" id="2582829"/>
    <lineage>
        <taxon>Bacteria</taxon>
        <taxon>Bacillati</taxon>
        <taxon>Bacillota</taxon>
        <taxon>Tissierellia</taxon>
        <taxon>Tissierellales</taxon>
        <taxon>Peptoniphilaceae</taxon>
        <taxon>Aedoeadaptatus</taxon>
    </lineage>
</organism>
<dbReference type="AlphaFoldDB" id="A0A6V6Y1C9"/>
<accession>A0A6V6Y1C9</accession>
<evidence type="ECO:0000259" key="1">
    <source>
        <dbReference type="Pfam" id="PF09848"/>
    </source>
</evidence>
<evidence type="ECO:0000313" key="2">
    <source>
        <dbReference type="EMBL" id="CAC9928636.1"/>
    </source>
</evidence>
<dbReference type="SUPFAM" id="SSF52540">
    <property type="entry name" value="P-loop containing nucleoside triphosphate hydrolases"/>
    <property type="match status" value="1"/>
</dbReference>
<comment type="caution">
    <text evidence="2">The sequence shown here is derived from an EMBL/GenBank/DDBJ whole genome shotgun (WGS) entry which is preliminary data.</text>
</comment>
<sequence length="661" mass="75964">MKRLNAYYESGVRKFIDDSPETILGIITGNDASESTRLLQKNTWKEEIEILKRELAALPLKDEDSRILFEYTIPRMGKRVDGIVLYQNIIFVLEFKCGSEYYYSGDYDQVYDYALDLKNFHEESRDRLIVPILIATEAPAVEKKLKVESGVVEPLKCNSSEIGKLIEEISSRFSQAPFSYEDWIESAYRPTPTIIEAAQALYTDHDVEDITRNDAGAKNITITTDAINKIIDESKQNRRKSICFVTGVPGAGKTLVGLNLSTQRADAKEGEHAIFLAGNYPLVQVLKEALVRDKISHLEIQGIKAKKSDVRRSVDAFIQIIHKYRDSFVNNDKVPPEHVVIYDEAQRSWNAEKIARFMKDKKGITDFPYSEPEFLISTLDRHRDWGVLVCLVGGGQEIHDGEGGLPEWFRALNHRFKDWDVYVSSDLKEEYVIGNTWEGMTKDLNITTLEDLHLSVSLRSFRSPDMADFIKSMLDLDEERAKESYAKIRSQYSIMITRDLDRAKEWVRAKARGSQRYGLLATSGALRLKPEGIFVKNKIDVSHWFLNGKEDVRSSYALEDVVTEFDVQGLELDYAIVAWDADLRLVDGKWEYKLFKGSRWINKNKREDQLYLKNSYRVLLTRSRQGMILFIPRGSESDQTRQKAFYDGTYEYLKGIGIEEI</sequence>
<feature type="domain" description="Schlafen group 3-like DNA/RNA helicase" evidence="1">
    <location>
        <begin position="240"/>
        <end position="632"/>
    </location>
</feature>
<dbReference type="Pfam" id="PF09848">
    <property type="entry name" value="SLFN-g3_helicase"/>
    <property type="match status" value="1"/>
</dbReference>